<evidence type="ECO:0000313" key="3">
    <source>
        <dbReference type="Proteomes" id="UP001561046"/>
    </source>
</evidence>
<dbReference type="Proteomes" id="UP001561046">
    <property type="component" value="Unassembled WGS sequence"/>
</dbReference>
<dbReference type="Pfam" id="PF03891">
    <property type="entry name" value="DUF333"/>
    <property type="match status" value="1"/>
</dbReference>
<evidence type="ECO:0000256" key="1">
    <source>
        <dbReference type="SAM" id="SignalP"/>
    </source>
</evidence>
<feature type="signal peptide" evidence="1">
    <location>
        <begin position="1"/>
        <end position="21"/>
    </location>
</feature>
<dbReference type="PROSITE" id="PS51257">
    <property type="entry name" value="PROKAR_LIPOPROTEIN"/>
    <property type="match status" value="1"/>
</dbReference>
<protein>
    <submittedName>
        <fullName evidence="2">DUF333 domain-containing protein</fullName>
    </submittedName>
</protein>
<dbReference type="RefSeq" id="WP_369338625.1">
    <property type="nucleotide sequence ID" value="NZ_JBFYGN010000011.1"/>
</dbReference>
<dbReference type="PANTHER" id="PTHR38008">
    <property type="entry name" value="HEMOLYSIN-RELATED"/>
    <property type="match status" value="1"/>
</dbReference>
<proteinExistence type="predicted"/>
<sequence>MKQALCIAGSVLAVAATGGCAQTGSTAAVVGMANPASAYCAQLGGKTRIEKTTAGERGICTLPDGSEMDEWKLFRRDHPVK</sequence>
<name>A0ABV3ZUY9_9BURK</name>
<dbReference type="PANTHER" id="PTHR38008:SF2">
    <property type="entry name" value="HEMOLYSIN"/>
    <property type="match status" value="1"/>
</dbReference>
<comment type="caution">
    <text evidence="2">The sequence shown here is derived from an EMBL/GenBank/DDBJ whole genome shotgun (WGS) entry which is preliminary data.</text>
</comment>
<accession>A0ABV3ZUY9</accession>
<dbReference type="EMBL" id="JBFYGN010000011">
    <property type="protein sequence ID" value="MEX8193426.1"/>
    <property type="molecule type" value="Genomic_DNA"/>
</dbReference>
<dbReference type="InterPro" id="IPR005590">
    <property type="entry name" value="DUF333"/>
</dbReference>
<keyword evidence="1" id="KW-0732">Signal</keyword>
<evidence type="ECO:0000313" key="2">
    <source>
        <dbReference type="EMBL" id="MEX8193426.1"/>
    </source>
</evidence>
<organism evidence="2 3">
    <name type="scientific">Comamonas guangdongensis</name>
    <dbReference type="NCBI Taxonomy" id="510515"/>
    <lineage>
        <taxon>Bacteria</taxon>
        <taxon>Pseudomonadati</taxon>
        <taxon>Pseudomonadota</taxon>
        <taxon>Betaproteobacteria</taxon>
        <taxon>Burkholderiales</taxon>
        <taxon>Comamonadaceae</taxon>
        <taxon>Comamonas</taxon>
    </lineage>
</organism>
<feature type="chain" id="PRO_5045257337" evidence="1">
    <location>
        <begin position="22"/>
        <end position="81"/>
    </location>
</feature>
<gene>
    <name evidence="2" type="ORF">AB6724_11320</name>
</gene>
<keyword evidence="3" id="KW-1185">Reference proteome</keyword>
<reference evidence="2 3" key="1">
    <citation type="journal article" date="2013" name="Int. J. Syst. Evol. Microbiol.">
        <title>Comamonas guangdongensis sp. nov., isolated from subterranean forest sediment, and emended description of the genus Comamonas.</title>
        <authorList>
            <person name="Zhang J."/>
            <person name="Wang Y."/>
            <person name="Zhou S."/>
            <person name="Wu C."/>
            <person name="He J."/>
            <person name="Li F."/>
        </authorList>
    </citation>
    <scope>NUCLEOTIDE SEQUENCE [LARGE SCALE GENOMIC DNA]</scope>
    <source>
        <strain evidence="2 3">CCTCC AB2011133</strain>
    </source>
</reference>